<name>A0A822ZB28_NELNU</name>
<evidence type="ECO:0000313" key="3">
    <source>
        <dbReference type="EMBL" id="DAD40831.1"/>
    </source>
</evidence>
<accession>A0A822ZB28</accession>
<evidence type="ECO:0000259" key="2">
    <source>
        <dbReference type="Pfam" id="PF23302"/>
    </source>
</evidence>
<sequence length="129" mass="14837">MNMLFCSMLCSDPELDSHKFKDILDETIAAGELNATKAYQKWAKQVVETEPPTDPLKQRKKSNKESESKLLAVISQRRSQRKEQFVSMFSSLMAKYNGSESHPEPTEKEFEAARKKVESHRQSKKAENK</sequence>
<evidence type="ECO:0000256" key="1">
    <source>
        <dbReference type="SAM" id="MobiDB-lite"/>
    </source>
</evidence>
<feature type="compositionally biased region" description="Basic and acidic residues" evidence="1">
    <location>
        <begin position="101"/>
        <end position="129"/>
    </location>
</feature>
<dbReference type="InterPro" id="IPR042977">
    <property type="entry name" value="AtJ6-like"/>
</dbReference>
<dbReference type="InterPro" id="IPR056453">
    <property type="entry name" value="HTH_DNAJC9"/>
</dbReference>
<gene>
    <name evidence="3" type="ORF">HUJ06_015153</name>
</gene>
<dbReference type="Proteomes" id="UP000607653">
    <property type="component" value="Unassembled WGS sequence"/>
</dbReference>
<reference evidence="3 4" key="1">
    <citation type="journal article" date="2020" name="Mol. Biol. Evol.">
        <title>Distinct Expression and Methylation Patterns for Genes with Different Fates following a Single Whole-Genome Duplication in Flowering Plants.</title>
        <authorList>
            <person name="Shi T."/>
            <person name="Rahmani R.S."/>
            <person name="Gugger P.F."/>
            <person name="Wang M."/>
            <person name="Li H."/>
            <person name="Zhang Y."/>
            <person name="Li Z."/>
            <person name="Wang Q."/>
            <person name="Van de Peer Y."/>
            <person name="Marchal K."/>
            <person name="Chen J."/>
        </authorList>
    </citation>
    <scope>NUCLEOTIDE SEQUENCE [LARGE SCALE GENOMIC DNA]</scope>
    <source>
        <tissue evidence="3">Leaf</tissue>
    </source>
</reference>
<feature type="domain" description="DNAJC9 HTH" evidence="2">
    <location>
        <begin position="1"/>
        <end position="47"/>
    </location>
</feature>
<dbReference type="PANTHER" id="PTHR44916">
    <property type="entry name" value="CHAPERONE DNAJ-DOMAIN SUPERFAMILY PROTEIN-RELATED"/>
    <property type="match status" value="1"/>
</dbReference>
<dbReference type="PANTHER" id="PTHR44916:SF1">
    <property type="entry name" value="CHAPERONE DNAJ-DOMAIN SUPERFAMILY PROTEIN-RELATED"/>
    <property type="match status" value="1"/>
</dbReference>
<evidence type="ECO:0000313" key="4">
    <source>
        <dbReference type="Proteomes" id="UP000607653"/>
    </source>
</evidence>
<dbReference type="EMBL" id="DUZY01000005">
    <property type="protein sequence ID" value="DAD40831.1"/>
    <property type="molecule type" value="Genomic_DNA"/>
</dbReference>
<keyword evidence="4" id="KW-1185">Reference proteome</keyword>
<feature type="region of interest" description="Disordered" evidence="1">
    <location>
        <begin position="96"/>
        <end position="129"/>
    </location>
</feature>
<organism evidence="3 4">
    <name type="scientific">Nelumbo nucifera</name>
    <name type="common">Sacred lotus</name>
    <dbReference type="NCBI Taxonomy" id="4432"/>
    <lineage>
        <taxon>Eukaryota</taxon>
        <taxon>Viridiplantae</taxon>
        <taxon>Streptophyta</taxon>
        <taxon>Embryophyta</taxon>
        <taxon>Tracheophyta</taxon>
        <taxon>Spermatophyta</taxon>
        <taxon>Magnoliopsida</taxon>
        <taxon>Proteales</taxon>
        <taxon>Nelumbonaceae</taxon>
        <taxon>Nelumbo</taxon>
    </lineage>
</organism>
<comment type="caution">
    <text evidence="3">The sequence shown here is derived from an EMBL/GenBank/DDBJ whole genome shotgun (WGS) entry which is preliminary data.</text>
</comment>
<dbReference type="Pfam" id="PF23302">
    <property type="entry name" value="HTH_DNAJC9"/>
    <property type="match status" value="1"/>
</dbReference>
<feature type="region of interest" description="Disordered" evidence="1">
    <location>
        <begin position="46"/>
        <end position="70"/>
    </location>
</feature>
<protein>
    <recommendedName>
        <fullName evidence="2">DNAJC9 HTH domain-containing protein</fullName>
    </recommendedName>
</protein>
<dbReference type="AlphaFoldDB" id="A0A822ZB28"/>
<proteinExistence type="predicted"/>